<sequence length="311" mass="35526">MSTSPTISIVLCTYNNADSLSLTLEQLLSQAVDDSNNFEIIVVNNNSSDHTEKVCLSAIKKSNISMHYLFEDRQGLSHARNTGVAKALGNYILFTDDDAELPNNWLSAYYDHIKEYEPDCLYSSIHVLWDQPKPWWYQNSYRACFVELNYGDNPLHIKDIHHEFFGKNFCVRKPLILSQGGFDPSLGRMGSKLIAGEETLLYRNLIRSQSKVLYFPHAPVGHRLKTKEYTEAHIKKLFIDGAYSSIHIARVSKNKKIFGRPIGVLASSLGVFFKSTFNFIIHALDGNKPQRFYNALCIRKSLMTMFLWIKA</sequence>
<evidence type="ECO:0000313" key="2">
    <source>
        <dbReference type="EMBL" id="GGY82189.1"/>
    </source>
</evidence>
<dbReference type="Gene3D" id="3.90.550.10">
    <property type="entry name" value="Spore Coat Polysaccharide Biosynthesis Protein SpsA, Chain A"/>
    <property type="match status" value="1"/>
</dbReference>
<comment type="caution">
    <text evidence="2">The sequence shown here is derived from an EMBL/GenBank/DDBJ whole genome shotgun (WGS) entry which is preliminary data.</text>
</comment>
<organism evidence="2 3">
    <name type="scientific">Cellvibrio zantedeschiae</name>
    <dbReference type="NCBI Taxonomy" id="1237077"/>
    <lineage>
        <taxon>Bacteria</taxon>
        <taxon>Pseudomonadati</taxon>
        <taxon>Pseudomonadota</taxon>
        <taxon>Gammaproteobacteria</taxon>
        <taxon>Cellvibrionales</taxon>
        <taxon>Cellvibrionaceae</taxon>
        <taxon>Cellvibrio</taxon>
    </lineage>
</organism>
<dbReference type="CDD" id="cd00761">
    <property type="entry name" value="Glyco_tranf_GTA_type"/>
    <property type="match status" value="1"/>
</dbReference>
<dbReference type="PANTHER" id="PTHR22916:SF3">
    <property type="entry name" value="UDP-GLCNAC:BETAGAL BETA-1,3-N-ACETYLGLUCOSAMINYLTRANSFERASE-LIKE PROTEIN 1"/>
    <property type="match status" value="1"/>
</dbReference>
<dbReference type="PANTHER" id="PTHR22916">
    <property type="entry name" value="GLYCOSYLTRANSFERASE"/>
    <property type="match status" value="1"/>
</dbReference>
<name>A0ABQ3B7F4_9GAMM</name>
<dbReference type="InterPro" id="IPR029044">
    <property type="entry name" value="Nucleotide-diphossugar_trans"/>
</dbReference>
<keyword evidence="3" id="KW-1185">Reference proteome</keyword>
<evidence type="ECO:0000313" key="3">
    <source>
        <dbReference type="Proteomes" id="UP000619761"/>
    </source>
</evidence>
<dbReference type="Pfam" id="PF00535">
    <property type="entry name" value="Glycos_transf_2"/>
    <property type="match status" value="1"/>
</dbReference>
<dbReference type="EMBL" id="BMYZ01000003">
    <property type="protein sequence ID" value="GGY82189.1"/>
    <property type="molecule type" value="Genomic_DNA"/>
</dbReference>
<dbReference type="SUPFAM" id="SSF53448">
    <property type="entry name" value="Nucleotide-diphospho-sugar transferases"/>
    <property type="match status" value="1"/>
</dbReference>
<protein>
    <recommendedName>
        <fullName evidence="1">Glycosyltransferase 2-like domain-containing protein</fullName>
    </recommendedName>
</protein>
<proteinExistence type="predicted"/>
<accession>A0ABQ3B7F4</accession>
<dbReference type="Proteomes" id="UP000619761">
    <property type="component" value="Unassembled WGS sequence"/>
</dbReference>
<dbReference type="InterPro" id="IPR001173">
    <property type="entry name" value="Glyco_trans_2-like"/>
</dbReference>
<evidence type="ECO:0000259" key="1">
    <source>
        <dbReference type="Pfam" id="PF00535"/>
    </source>
</evidence>
<gene>
    <name evidence="2" type="ORF">GCM10011613_28660</name>
</gene>
<reference evidence="3" key="1">
    <citation type="journal article" date="2019" name="Int. J. Syst. Evol. Microbiol.">
        <title>The Global Catalogue of Microorganisms (GCM) 10K type strain sequencing project: providing services to taxonomists for standard genome sequencing and annotation.</title>
        <authorList>
            <consortium name="The Broad Institute Genomics Platform"/>
            <consortium name="The Broad Institute Genome Sequencing Center for Infectious Disease"/>
            <person name="Wu L."/>
            <person name="Ma J."/>
        </authorList>
    </citation>
    <scope>NUCLEOTIDE SEQUENCE [LARGE SCALE GENOMIC DNA]</scope>
    <source>
        <strain evidence="3">KCTC 32239</strain>
    </source>
</reference>
<feature type="domain" description="Glycosyltransferase 2-like" evidence="1">
    <location>
        <begin position="8"/>
        <end position="145"/>
    </location>
</feature>